<dbReference type="SUPFAM" id="SSF140860">
    <property type="entry name" value="Pseudo ankyrin repeat-like"/>
    <property type="match status" value="1"/>
</dbReference>
<comment type="caution">
    <text evidence="1">The sequence shown here is derived from an EMBL/GenBank/DDBJ whole genome shotgun (WGS) entry which is preliminary data.</text>
</comment>
<protein>
    <submittedName>
        <fullName evidence="1">Uncharacterized protein</fullName>
    </submittedName>
</protein>
<gene>
    <name evidence="1" type="ORF">PHMEG_00010527</name>
</gene>
<dbReference type="InterPro" id="IPR036770">
    <property type="entry name" value="Ankyrin_rpt-contain_sf"/>
</dbReference>
<evidence type="ECO:0000313" key="1">
    <source>
        <dbReference type="EMBL" id="OWZ15766.1"/>
    </source>
</evidence>
<dbReference type="Proteomes" id="UP000198211">
    <property type="component" value="Unassembled WGS sequence"/>
</dbReference>
<dbReference type="AlphaFoldDB" id="A0A225WDG0"/>
<dbReference type="PANTHER" id="PTHR46586">
    <property type="entry name" value="ANKYRIN REPEAT-CONTAINING PROTEIN"/>
    <property type="match status" value="1"/>
</dbReference>
<dbReference type="PANTHER" id="PTHR46586:SF3">
    <property type="entry name" value="ANKYRIN REPEAT-CONTAINING PROTEIN"/>
    <property type="match status" value="1"/>
</dbReference>
<name>A0A225WDG0_9STRA</name>
<dbReference type="OrthoDB" id="67499at2759"/>
<dbReference type="Gene3D" id="1.25.40.20">
    <property type="entry name" value="Ankyrin repeat-containing domain"/>
    <property type="match status" value="1"/>
</dbReference>
<dbReference type="InterPro" id="IPR002110">
    <property type="entry name" value="Ankyrin_rpt"/>
</dbReference>
<reference evidence="2" key="1">
    <citation type="submission" date="2017-03" db="EMBL/GenBank/DDBJ databases">
        <title>Phytopthora megakarya and P. palmivora, two closely related causual agents of cacao black pod achieved similar genome size and gene model numbers by different mechanisms.</title>
        <authorList>
            <person name="Ali S."/>
            <person name="Shao J."/>
            <person name="Larry D.J."/>
            <person name="Kronmiller B."/>
            <person name="Shen D."/>
            <person name="Strem M.D."/>
            <person name="Melnick R.L."/>
            <person name="Guiltinan M.J."/>
            <person name="Tyler B.M."/>
            <person name="Meinhardt L.W."/>
            <person name="Bailey B.A."/>
        </authorList>
    </citation>
    <scope>NUCLEOTIDE SEQUENCE [LARGE SCALE GENOMIC DNA]</scope>
    <source>
        <strain evidence="2">zdho120</strain>
    </source>
</reference>
<keyword evidence="2" id="KW-1185">Reference proteome</keyword>
<dbReference type="InterPro" id="IPR052050">
    <property type="entry name" value="SecEffector_AnkRepeat"/>
</dbReference>
<accession>A0A225WDG0</accession>
<dbReference type="EMBL" id="NBNE01001057">
    <property type="protein sequence ID" value="OWZ15766.1"/>
    <property type="molecule type" value="Genomic_DNA"/>
</dbReference>
<proteinExistence type="predicted"/>
<organism evidence="1 2">
    <name type="scientific">Phytophthora megakarya</name>
    <dbReference type="NCBI Taxonomy" id="4795"/>
    <lineage>
        <taxon>Eukaryota</taxon>
        <taxon>Sar</taxon>
        <taxon>Stramenopiles</taxon>
        <taxon>Oomycota</taxon>
        <taxon>Peronosporomycetes</taxon>
        <taxon>Peronosporales</taxon>
        <taxon>Peronosporaceae</taxon>
        <taxon>Phytophthora</taxon>
    </lineage>
</organism>
<dbReference type="Pfam" id="PF13637">
    <property type="entry name" value="Ank_4"/>
    <property type="match status" value="1"/>
</dbReference>
<sequence>MDGVVENGHLTIVKWLRENRSEGCTKAVIDKAARNGHLTVVKWLHEYRVEGYNGQGRCIWIFNYRKVAPFESYRRVLP</sequence>
<evidence type="ECO:0000313" key="2">
    <source>
        <dbReference type="Proteomes" id="UP000198211"/>
    </source>
</evidence>